<protein>
    <recommendedName>
        <fullName evidence="11">CDP-archaeol synthase</fullName>
        <ecNumber evidence="11">2.7.7.67</ecNumber>
    </recommendedName>
    <alternativeName>
        <fullName evidence="11">CDP-2,3-bis-(O-geranylgeranyl)-sn-glycerol synthase</fullName>
    </alternativeName>
</protein>
<comment type="subcellular location">
    <subcellularLocation>
        <location evidence="11">Cell membrane</location>
        <topology evidence="11">Multi-pass membrane protein</topology>
    </subcellularLocation>
</comment>
<feature type="transmembrane region" description="Helical" evidence="11">
    <location>
        <begin position="74"/>
        <end position="97"/>
    </location>
</feature>
<dbReference type="KEGG" id="marh:Mia14_0125"/>
<dbReference type="RefSeq" id="WP_088819631.1">
    <property type="nucleotide sequence ID" value="NZ_CP019964.1"/>
</dbReference>
<dbReference type="NCBIfam" id="NF003114">
    <property type="entry name" value="PRK04032.1"/>
    <property type="match status" value="1"/>
</dbReference>
<evidence type="ECO:0000256" key="10">
    <source>
        <dbReference type="ARBA" id="ARBA00023264"/>
    </source>
</evidence>
<comment type="pathway">
    <text evidence="11">Membrane lipid metabolism; glycerophospholipid metabolism.</text>
</comment>
<organism evidence="12 13">
    <name type="scientific">Candidatus Mancarchaeum acidiphilum</name>
    <dbReference type="NCBI Taxonomy" id="1920749"/>
    <lineage>
        <taxon>Archaea</taxon>
        <taxon>Candidatus Micrarchaeota</taxon>
        <taxon>Candidatus Mancarchaeum</taxon>
    </lineage>
</organism>
<keyword evidence="3 11" id="KW-0808">Transferase</keyword>
<feature type="transmembrane region" description="Helical" evidence="11">
    <location>
        <begin position="134"/>
        <end position="158"/>
    </location>
</feature>
<comment type="function">
    <text evidence="11">Catalyzes the formation of CDP-2,3-bis-(O-geranylgeranyl)-sn-glycerol (CDP-archaeol) from 2,3-bis-(O-geranylgeranyl)-sn-glycerol 1-phosphate (DGGGP) and CTP. This reaction is the third ether-bond-formation step in the biosynthesis of archaeal membrane lipids.</text>
</comment>
<dbReference type="Pfam" id="PF01864">
    <property type="entry name" value="CarS-like"/>
    <property type="match status" value="1"/>
</dbReference>
<feature type="transmembrane region" description="Helical" evidence="11">
    <location>
        <begin position="109"/>
        <end position="128"/>
    </location>
</feature>
<dbReference type="AlphaFoldDB" id="A0A218NLY0"/>
<dbReference type="GO" id="GO:0046474">
    <property type="term" value="P:glycerophospholipid biosynthetic process"/>
    <property type="evidence" value="ECO:0007669"/>
    <property type="project" value="UniProtKB-UniRule"/>
</dbReference>
<dbReference type="Proteomes" id="UP000197679">
    <property type="component" value="Chromosome"/>
</dbReference>
<evidence type="ECO:0000256" key="2">
    <source>
        <dbReference type="ARBA" id="ARBA00022516"/>
    </source>
</evidence>
<keyword evidence="13" id="KW-1185">Reference proteome</keyword>
<dbReference type="OrthoDB" id="45383at2157"/>
<evidence type="ECO:0000256" key="4">
    <source>
        <dbReference type="ARBA" id="ARBA00022692"/>
    </source>
</evidence>
<keyword evidence="1 11" id="KW-1003">Cell membrane</keyword>
<comment type="cofactor">
    <cofactor evidence="11">
        <name>Mg(2+)</name>
        <dbReference type="ChEBI" id="CHEBI:18420"/>
    </cofactor>
</comment>
<evidence type="ECO:0000313" key="13">
    <source>
        <dbReference type="Proteomes" id="UP000197679"/>
    </source>
</evidence>
<evidence type="ECO:0000256" key="7">
    <source>
        <dbReference type="ARBA" id="ARBA00023098"/>
    </source>
</evidence>
<dbReference type="PANTHER" id="PTHR39650:SF1">
    <property type="entry name" value="CDP-ARCHAEOL SYNTHASE"/>
    <property type="match status" value="1"/>
</dbReference>
<sequence>MNYLVDIILYPIIYILPAYVANGAPVLFGGGKPLDFDRKINGKRIFGNHKTIRGTVSSLIAGIIIGLLEYPFLHYMLGIAILLAVGANIGDLLGSFLKRQIAFKPGKSAPILDQYGFFVLALLVALPLGHLPDIYGIIFLVILTGVMHPLTNLGAYLLKLKEVPW</sequence>
<evidence type="ECO:0000256" key="1">
    <source>
        <dbReference type="ARBA" id="ARBA00022475"/>
    </source>
</evidence>
<evidence type="ECO:0000256" key="6">
    <source>
        <dbReference type="ARBA" id="ARBA00022989"/>
    </source>
</evidence>
<dbReference type="UniPathway" id="UPA00940"/>
<comment type="catalytic activity">
    <reaction evidence="11">
        <text>2,3-bis-O-(geranylgeranyl)-sn-glycerol 1-phosphate + CTP + H(+) = CDP-2,3-bis-O-(geranylgeranyl)-sn-glycerol + diphosphate</text>
        <dbReference type="Rhea" id="RHEA:25690"/>
        <dbReference type="ChEBI" id="CHEBI:15378"/>
        <dbReference type="ChEBI" id="CHEBI:33019"/>
        <dbReference type="ChEBI" id="CHEBI:37563"/>
        <dbReference type="ChEBI" id="CHEBI:58837"/>
        <dbReference type="ChEBI" id="CHEBI:58838"/>
        <dbReference type="EC" id="2.7.7.67"/>
    </reaction>
</comment>
<evidence type="ECO:0000256" key="11">
    <source>
        <dbReference type="HAMAP-Rule" id="MF_01117"/>
    </source>
</evidence>
<evidence type="ECO:0000256" key="8">
    <source>
        <dbReference type="ARBA" id="ARBA00023136"/>
    </source>
</evidence>
<accession>A0A218NLY0</accession>
<keyword evidence="10 11" id="KW-1208">Phospholipid metabolism</keyword>
<comment type="similarity">
    <text evidence="11">Belongs to the CDP-archaeol synthase family.</text>
</comment>
<dbReference type="HAMAP" id="MF_01117">
    <property type="entry name" value="CDP_archaeol_synth"/>
    <property type="match status" value="1"/>
</dbReference>
<dbReference type="GO" id="GO:0005886">
    <property type="term" value="C:plasma membrane"/>
    <property type="evidence" value="ECO:0007669"/>
    <property type="project" value="UniProtKB-SubCell"/>
</dbReference>
<dbReference type="GO" id="GO:0043338">
    <property type="term" value="F:CDP-2,3-bis-(O-geranylgeranyl)-sn-glycerol synthase activity"/>
    <property type="evidence" value="ECO:0007669"/>
    <property type="project" value="UniProtKB-EC"/>
</dbReference>
<keyword evidence="6 11" id="KW-1133">Transmembrane helix</keyword>
<name>A0A218NLY0_9ARCH</name>
<keyword evidence="2 11" id="KW-0444">Lipid biosynthesis</keyword>
<evidence type="ECO:0000313" key="12">
    <source>
        <dbReference type="EMBL" id="ASI13465.1"/>
    </source>
</evidence>
<keyword evidence="7 11" id="KW-0443">Lipid metabolism</keyword>
<reference evidence="12 13" key="1">
    <citation type="journal article" date="2017" name="Nat. Commun.">
        <title>'ARMAN' archaea depend on association with euryarchaeal host in culture and in situ.</title>
        <authorList>
            <person name="Golyshina O."/>
            <person name="Toshchakov S."/>
            <person name="Makarova K."/>
            <person name="Gavrilov S."/>
            <person name="Korzhenkov A."/>
            <person name="La Cono V."/>
            <person name="Arcadi E."/>
            <person name="Nechitaylo T."/>
            <person name="Ferrer M."/>
            <person name="Kublanov I."/>
            <person name="Wolf Y."/>
            <person name="Yakimov M."/>
            <person name="Golyshin P."/>
            <person name="Slesarev A."/>
            <person name="Kozyavkin S."/>
        </authorList>
    </citation>
    <scope>NUCLEOTIDE SEQUENCE [LARGE SCALE GENOMIC DNA]</scope>
    <source>
        <strain evidence="12 13">Mia14</strain>
    </source>
</reference>
<evidence type="ECO:0000256" key="9">
    <source>
        <dbReference type="ARBA" id="ARBA00023209"/>
    </source>
</evidence>
<evidence type="ECO:0000256" key="3">
    <source>
        <dbReference type="ARBA" id="ARBA00022679"/>
    </source>
</evidence>
<proteinExistence type="inferred from homology"/>
<dbReference type="InterPro" id="IPR002726">
    <property type="entry name" value="CarS_archaea"/>
</dbReference>
<dbReference type="EC" id="2.7.7.67" evidence="11"/>
<dbReference type="InterPro" id="IPR032690">
    <property type="entry name" value="CarS"/>
</dbReference>
<gene>
    <name evidence="11" type="primary">carS</name>
    <name evidence="12" type="ORF">Mia14_0125</name>
</gene>
<dbReference type="GeneID" id="33313684"/>
<keyword evidence="9 11" id="KW-0594">Phospholipid biosynthesis</keyword>
<keyword evidence="8 11" id="KW-0472">Membrane</keyword>
<keyword evidence="5 11" id="KW-0460">Magnesium</keyword>
<dbReference type="PANTHER" id="PTHR39650">
    <property type="entry name" value="CDP-ARCHAEOL SYNTHASE"/>
    <property type="match status" value="1"/>
</dbReference>
<feature type="transmembrane region" description="Helical" evidence="11">
    <location>
        <begin position="12"/>
        <end position="30"/>
    </location>
</feature>
<evidence type="ECO:0000256" key="5">
    <source>
        <dbReference type="ARBA" id="ARBA00022842"/>
    </source>
</evidence>
<dbReference type="EMBL" id="CP019964">
    <property type="protein sequence ID" value="ASI13465.1"/>
    <property type="molecule type" value="Genomic_DNA"/>
</dbReference>
<keyword evidence="4 11" id="KW-0812">Transmembrane</keyword>